<reference evidence="2 3" key="1">
    <citation type="submission" date="2024-02" db="EMBL/GenBank/DDBJ databases">
        <title>A novel Wenzhouxiangellaceae bacterium, isolated from coastal sediments.</title>
        <authorList>
            <person name="Du Z.-J."/>
            <person name="Ye Y.-Q."/>
            <person name="Zhang X.-Y."/>
        </authorList>
    </citation>
    <scope>NUCLEOTIDE SEQUENCE [LARGE SCALE GENOMIC DNA]</scope>
    <source>
        <strain evidence="2 3">CH-27</strain>
    </source>
</reference>
<accession>A0AAW9R6P0</accession>
<dbReference type="PANTHER" id="PTHR43135">
    <property type="entry name" value="ALPHA-D-RIBOSE 1-METHYLPHOSPHONATE 5-TRIPHOSPHATE DIPHOSPHATASE"/>
    <property type="match status" value="1"/>
</dbReference>
<dbReference type="InterPro" id="IPR057744">
    <property type="entry name" value="OTAase-like"/>
</dbReference>
<protein>
    <submittedName>
        <fullName evidence="2">Amidohydrolase family protein</fullName>
    </submittedName>
</protein>
<dbReference type="SUPFAM" id="SSF51338">
    <property type="entry name" value="Composite domain of metallo-dependent hydrolases"/>
    <property type="match status" value="1"/>
</dbReference>
<proteinExistence type="predicted"/>
<dbReference type="PANTHER" id="PTHR43135:SF3">
    <property type="entry name" value="ALPHA-D-RIBOSE 1-METHYLPHOSPHONATE 5-TRIPHOSPHATE DIPHOSPHATASE"/>
    <property type="match status" value="1"/>
</dbReference>
<dbReference type="GO" id="GO:0016810">
    <property type="term" value="F:hydrolase activity, acting on carbon-nitrogen (but not peptide) bonds"/>
    <property type="evidence" value="ECO:0007669"/>
    <property type="project" value="InterPro"/>
</dbReference>
<dbReference type="InterPro" id="IPR032466">
    <property type="entry name" value="Metal_Hydrolase"/>
</dbReference>
<evidence type="ECO:0000259" key="1">
    <source>
        <dbReference type="Pfam" id="PF01979"/>
    </source>
</evidence>
<feature type="domain" description="Amidohydrolase-related" evidence="1">
    <location>
        <begin position="69"/>
        <end position="401"/>
    </location>
</feature>
<keyword evidence="3" id="KW-1185">Reference proteome</keyword>
<dbReference type="InterPro" id="IPR051781">
    <property type="entry name" value="Metallo-dep_Hydrolase"/>
</dbReference>
<dbReference type="SUPFAM" id="SSF51556">
    <property type="entry name" value="Metallo-dependent hydrolases"/>
    <property type="match status" value="1"/>
</dbReference>
<dbReference type="RefSeq" id="WP_354695101.1">
    <property type="nucleotide sequence ID" value="NZ_JAZHOG010000005.1"/>
</dbReference>
<sequence length="417" mass="44720">MKTLLTNCSVIDCTGAATKKDVTVVVDGNQIEELRPGSVEVPESGASAVPYAPVGTHDDTRVIDLQGGYLLPGFWEVHTHLGDLIPDPHNYLETESLNDYVIRAGRNAMDALRSGITGIRCVGDDGFSDVAWKRAFNKGVMMGPRLFVCTKGISITGGHGHGTLGALEVDGPMEMRKAVRDNIKHGADQIKLMVTGGIMTEGEGMDESQFLLDEIQAASEVARQKGIKLVVHTWGAKGVKTALRGGANSIEHGLLDAEAIEMLLDKEAFYVPTICATQDVDFINELPEYQIEKALGAATAHREGLLMAVEAGVKIALGSDSTPTNEFNKREFEFMVKVGISPMDTLIAGTRTSADLCGVAHDLGTVESGKLADLVVLGSDPLADISAVRDVRLVMKDGHLVNLQPQEGVVDYFELYC</sequence>
<dbReference type="Gene3D" id="2.30.40.10">
    <property type="entry name" value="Urease, subunit C, domain 1"/>
    <property type="match status" value="1"/>
</dbReference>
<evidence type="ECO:0000313" key="2">
    <source>
        <dbReference type="EMBL" id="MEJ8567777.1"/>
    </source>
</evidence>
<dbReference type="InterPro" id="IPR006680">
    <property type="entry name" value="Amidohydro-rel"/>
</dbReference>
<gene>
    <name evidence="2" type="ORF">V3330_09085</name>
</gene>
<dbReference type="CDD" id="cd01299">
    <property type="entry name" value="Met_dep_hydrolase_A"/>
    <property type="match status" value="1"/>
</dbReference>
<dbReference type="Pfam" id="PF01979">
    <property type="entry name" value="Amidohydro_1"/>
    <property type="match status" value="1"/>
</dbReference>
<organism evidence="2 3">
    <name type="scientific">Elongatibacter sediminis</name>
    <dbReference type="NCBI Taxonomy" id="3119006"/>
    <lineage>
        <taxon>Bacteria</taxon>
        <taxon>Pseudomonadati</taxon>
        <taxon>Pseudomonadota</taxon>
        <taxon>Gammaproteobacteria</taxon>
        <taxon>Chromatiales</taxon>
        <taxon>Wenzhouxiangellaceae</taxon>
        <taxon>Elongatibacter</taxon>
    </lineage>
</organism>
<evidence type="ECO:0000313" key="3">
    <source>
        <dbReference type="Proteomes" id="UP001359886"/>
    </source>
</evidence>
<dbReference type="AlphaFoldDB" id="A0AAW9R6P0"/>
<dbReference type="Gene3D" id="3.20.20.140">
    <property type="entry name" value="Metal-dependent hydrolases"/>
    <property type="match status" value="1"/>
</dbReference>
<dbReference type="InterPro" id="IPR011059">
    <property type="entry name" value="Metal-dep_hydrolase_composite"/>
</dbReference>
<name>A0AAW9R6P0_9GAMM</name>
<comment type="caution">
    <text evidence="2">The sequence shown here is derived from an EMBL/GenBank/DDBJ whole genome shotgun (WGS) entry which is preliminary data.</text>
</comment>
<dbReference type="EMBL" id="JAZHOG010000005">
    <property type="protein sequence ID" value="MEJ8567777.1"/>
    <property type="molecule type" value="Genomic_DNA"/>
</dbReference>
<dbReference type="Proteomes" id="UP001359886">
    <property type="component" value="Unassembled WGS sequence"/>
</dbReference>